<feature type="region of interest" description="Disordered" evidence="7">
    <location>
        <begin position="1072"/>
        <end position="1200"/>
    </location>
</feature>
<reference evidence="10" key="1">
    <citation type="journal article" date="2021" name="Elife">
        <title>Highly contiguous assemblies of 101 drosophilid genomes.</title>
        <authorList>
            <person name="Kim B.Y."/>
            <person name="Wang J.R."/>
            <person name="Miller D.E."/>
            <person name="Barmina O."/>
            <person name="Delaney E."/>
            <person name="Thompson A."/>
            <person name="Comeault A.A."/>
            <person name="Peede D."/>
            <person name="D'Agostino E.R."/>
            <person name="Pelaez J."/>
            <person name="Aguilar J.M."/>
            <person name="Haji D."/>
            <person name="Matsunaga T."/>
            <person name="Armstrong E.E."/>
            <person name="Zych M."/>
            <person name="Ogawa Y."/>
            <person name="Stamenkovic-Radak M."/>
            <person name="Jelic M."/>
            <person name="Veselinovic M.S."/>
            <person name="Tanaskovic M."/>
            <person name="Eric P."/>
            <person name="Gao J.J."/>
            <person name="Katoh T.K."/>
            <person name="Toda M.J."/>
            <person name="Watabe H."/>
            <person name="Watada M."/>
            <person name="Davis J.S."/>
            <person name="Moyle L.C."/>
            <person name="Manoli G."/>
            <person name="Bertolini E."/>
            <person name="Kostal V."/>
            <person name="Hawley R.S."/>
            <person name="Takahashi A."/>
            <person name="Jones C.D."/>
            <person name="Price D.K."/>
            <person name="Whiteman N."/>
            <person name="Kopp A."/>
            <person name="Matute D.R."/>
            <person name="Petrov D.A."/>
        </authorList>
    </citation>
    <scope>NUCLEOTIDE SEQUENCE [LARGE SCALE GENOMIC DNA]</scope>
</reference>
<sequence length="1200" mass="139068">MPIHNKRQVNQVKFRVPPEERLNTAVSSSTFDKSSGHHQDNLKGIAISKEKNKDRLSRKTEKQSEHGLISCLITSSPDLRMGGGENDPAQRHVGKLPRTDSECQFQAPGYHFLTKREPSVKTQEVKMSPSIVMKKELKHKCNFFAELEDTQPFKNKITQTLYRESSAQTMSFLPEVRYADKNKTLELFSLPSVLPGSSPPGLHEVEVLERARKRWAFSDALKIHFKRLLNEAKKVALNTEYKEILNAFEWEQWIQREEDIQECQMMRLEIVIKMFDKREKEMHAASKSRIEKACERIEKRREAGLRKNEIEFKRGMRRLDFQVAKTSRKWEKQSPMHSLGSPCSEFYAPLLRYGVDPARRNYVSKIGQKAFDMRIDELEKKVNISSLKCPFRKLKDWSKPKKYEKEYERNFCNDDNLQKLFESLKALRTQAAKEKEEPKCLRKRWKPTITKTPSQMSLGHLTYVFQVQSKSIIEGPGNAEANDKWSAFVEEEKIRNSATVIADLKSDRKKENMEHLLNIYEGTYIGWVMQFLSEEMTRLSELRRLHFFSIMAQKERWRREAAEAGLRQRENDMRLMYEEMFQHCNVVNNDVSNKYISTILNSDMYNMAEGEATETVSELAKQIDANIERWLESFKLIENPLTYVPLRLMLNDMVSPNMEDALQCYESFLIAQYVVEDVIFPRVWDELDPFDIASTLTSDLIDRLIDNDLYLLSTDSEREIPQRSSWCEAHAIIRKLIRQAVPGRRWLETNERIVTENYNDLFDDIFARIIQDMENPPCVNPNDLIDLHMTVSQNAIRSSDNIREKEIFDFGNFNSLPGSDFLRKQTLTLMKKFKVDNITRLLENVDDIPVEDRPSSSDEFIKSQMINPISNLQRKPSEVFSIKSTLDISEIFDFSPFKGRGYRVLLPNGEEKNADIGILEFLQKEDDEEEKLELANRLKENKMNKDIEIEEEDVPDIDSPRVSFHQMFTQPSKSLDNQEEFKIEQKELKMDSTKKKFEQIDYTSNELEQMDSFPKKSELMDSTPTELKATVDSTPTELKPTVDSTPKKLISISPDSKDLKSIDSITQELEQFEGAANEPESELEAEFTSELSSEPSSKPMVHTSVSFIPPVRSSGLKTLKPSGSLLKPDQDKIKKLKDKKDKPESQEDEENEEKRHLGSLGSHFNTALDAEIPIQTSDDHLPLNKNTVENASRRVSDSAS</sequence>
<comment type="similarity">
    <text evidence="5">Belongs to the CFAP91 family.</text>
</comment>
<evidence type="ECO:0000256" key="6">
    <source>
        <dbReference type="ARBA" id="ARBA00029555"/>
    </source>
</evidence>
<evidence type="ECO:0000259" key="8">
    <source>
        <dbReference type="Pfam" id="PF14738"/>
    </source>
</evidence>
<dbReference type="EnsemblMetazoa" id="XM_017131784.2">
    <property type="protein sequence ID" value="XP_016987273.2"/>
    <property type="gene ID" value="LOC108050221"/>
</dbReference>
<dbReference type="Proteomes" id="UP001652680">
    <property type="component" value="Unassembled WGS sequence"/>
</dbReference>
<feature type="compositionally biased region" description="Polar residues" evidence="7">
    <location>
        <begin position="1020"/>
        <end position="1036"/>
    </location>
</feature>
<feature type="compositionally biased region" description="Basic and acidic residues" evidence="7">
    <location>
        <begin position="1191"/>
        <end position="1200"/>
    </location>
</feature>
<dbReference type="PANTHER" id="PTHR22455:SF10">
    <property type="entry name" value="CILIA- AND FLAGELLA-ASSOCIATED PROTEIN 91"/>
    <property type="match status" value="1"/>
</dbReference>
<evidence type="ECO:0000256" key="5">
    <source>
        <dbReference type="ARBA" id="ARBA00029468"/>
    </source>
</evidence>
<organism evidence="9 10">
    <name type="scientific">Drosophila rhopaloa</name>
    <name type="common">Fruit fly</name>
    <dbReference type="NCBI Taxonomy" id="1041015"/>
    <lineage>
        <taxon>Eukaryota</taxon>
        <taxon>Metazoa</taxon>
        <taxon>Ecdysozoa</taxon>
        <taxon>Arthropoda</taxon>
        <taxon>Hexapoda</taxon>
        <taxon>Insecta</taxon>
        <taxon>Pterygota</taxon>
        <taxon>Neoptera</taxon>
        <taxon>Endopterygota</taxon>
        <taxon>Diptera</taxon>
        <taxon>Brachycera</taxon>
        <taxon>Muscomorpha</taxon>
        <taxon>Ephydroidea</taxon>
        <taxon>Drosophilidae</taxon>
        <taxon>Drosophila</taxon>
        <taxon>Sophophora</taxon>
    </lineage>
</organism>
<evidence type="ECO:0000256" key="7">
    <source>
        <dbReference type="SAM" id="MobiDB-lite"/>
    </source>
</evidence>
<feature type="compositionally biased region" description="Polar residues" evidence="7">
    <location>
        <begin position="24"/>
        <end position="33"/>
    </location>
</feature>
<feature type="compositionally biased region" description="Basic and acidic residues" evidence="7">
    <location>
        <begin position="1128"/>
        <end position="1145"/>
    </location>
</feature>
<keyword evidence="4" id="KW-0966">Cell projection</keyword>
<evidence type="ECO:0000256" key="3">
    <source>
        <dbReference type="ARBA" id="ARBA00023212"/>
    </source>
</evidence>
<feature type="domain" description="CFAP91" evidence="8">
    <location>
        <begin position="158"/>
        <end position="318"/>
    </location>
</feature>
<accession>A0ABM5HYJ9</accession>
<dbReference type="PANTHER" id="PTHR22455">
    <property type="entry name" value="CILIA- AND FLAGELLA-ASSOCIATED PROTEIN 91"/>
    <property type="match status" value="1"/>
</dbReference>
<evidence type="ECO:0000313" key="10">
    <source>
        <dbReference type="Proteomes" id="UP001652680"/>
    </source>
</evidence>
<feature type="region of interest" description="Disordered" evidence="7">
    <location>
        <begin position="1005"/>
        <end position="1058"/>
    </location>
</feature>
<dbReference type="GeneID" id="108050221"/>
<feature type="region of interest" description="Disordered" evidence="7">
    <location>
        <begin position="75"/>
        <end position="100"/>
    </location>
</feature>
<reference evidence="9" key="2">
    <citation type="submission" date="2025-05" db="UniProtKB">
        <authorList>
            <consortium name="EnsemblMetazoa"/>
        </authorList>
    </citation>
    <scope>IDENTIFICATION</scope>
</reference>
<evidence type="ECO:0000256" key="4">
    <source>
        <dbReference type="ARBA" id="ARBA00023273"/>
    </source>
</evidence>
<dbReference type="Pfam" id="PF14738">
    <property type="entry name" value="CFAP91"/>
    <property type="match status" value="1"/>
</dbReference>
<keyword evidence="2" id="KW-0963">Cytoplasm</keyword>
<evidence type="ECO:0000256" key="2">
    <source>
        <dbReference type="ARBA" id="ARBA00022490"/>
    </source>
</evidence>
<dbReference type="RefSeq" id="XP_016987273.2">
    <property type="nucleotide sequence ID" value="XM_017131784.2"/>
</dbReference>
<evidence type="ECO:0000313" key="9">
    <source>
        <dbReference type="EnsemblMetazoa" id="XP_016987273.2"/>
    </source>
</evidence>
<protein>
    <recommendedName>
        <fullName evidence="6">Cilia- and flagella-associated protein 91</fullName>
    </recommendedName>
</protein>
<dbReference type="InterPro" id="IPR032840">
    <property type="entry name" value="CFAP91_dom"/>
</dbReference>
<feature type="region of interest" description="Disordered" evidence="7">
    <location>
        <begin position="18"/>
        <end position="40"/>
    </location>
</feature>
<keyword evidence="10" id="KW-1185">Reference proteome</keyword>
<name>A0ABM5HYJ9_DRORH</name>
<comment type="subcellular location">
    <subcellularLocation>
        <location evidence="1">Cytoplasm</location>
        <location evidence="1">Cytoskeleton</location>
        <location evidence="1">Cilium axoneme</location>
    </subcellularLocation>
</comment>
<evidence type="ECO:0000256" key="1">
    <source>
        <dbReference type="ARBA" id="ARBA00004430"/>
    </source>
</evidence>
<dbReference type="InterPro" id="IPR026720">
    <property type="entry name" value="CFAP91"/>
</dbReference>
<proteinExistence type="inferred from homology"/>
<keyword evidence="3" id="KW-0206">Cytoskeleton</keyword>